<feature type="chain" id="PRO_5043371340" description="UPAR/Ly6 domain-containing protein" evidence="7">
    <location>
        <begin position="21"/>
        <end position="126"/>
    </location>
</feature>
<dbReference type="EMBL" id="DYDO01000005">
    <property type="protein sequence ID" value="DBA23901.1"/>
    <property type="molecule type" value="Genomic_DNA"/>
</dbReference>
<evidence type="ECO:0000256" key="5">
    <source>
        <dbReference type="ARBA" id="ARBA00023180"/>
    </source>
</evidence>
<comment type="caution">
    <text evidence="9">The sequence shown here is derived from an EMBL/GenBank/DDBJ whole genome shotgun (WGS) entry which is preliminary data.</text>
</comment>
<dbReference type="PANTHER" id="PTHR16983">
    <property type="entry name" value="UPAR/LY6 DOMAIN-CONTAINING PROTEIN"/>
    <property type="match status" value="1"/>
</dbReference>
<gene>
    <name evidence="9" type="ORF">GDO54_011616</name>
</gene>
<evidence type="ECO:0000256" key="7">
    <source>
        <dbReference type="SAM" id="SignalP"/>
    </source>
</evidence>
<dbReference type="SUPFAM" id="SSF57302">
    <property type="entry name" value="Snake toxin-like"/>
    <property type="match status" value="1"/>
</dbReference>
<keyword evidence="6" id="KW-1133">Transmembrane helix</keyword>
<evidence type="ECO:0000256" key="1">
    <source>
        <dbReference type="ARBA" id="ARBA00004236"/>
    </source>
</evidence>
<dbReference type="PANTHER" id="PTHR16983:SF13">
    <property type="entry name" value="LYMPHOCYTE ANTIGEN 6E"/>
    <property type="match status" value="1"/>
</dbReference>
<dbReference type="GO" id="GO:0005886">
    <property type="term" value="C:plasma membrane"/>
    <property type="evidence" value="ECO:0007669"/>
    <property type="project" value="UniProtKB-SubCell"/>
</dbReference>
<keyword evidence="3 7" id="KW-0732">Signal</keyword>
<evidence type="ECO:0000256" key="4">
    <source>
        <dbReference type="ARBA" id="ARBA00023136"/>
    </source>
</evidence>
<dbReference type="PROSITE" id="PS00983">
    <property type="entry name" value="LY6_UPAR"/>
    <property type="match status" value="1"/>
</dbReference>
<name>A0AAV3AHM7_PYXAD</name>
<keyword evidence="4 6" id="KW-0472">Membrane</keyword>
<sequence>MAAYTSILLLAALCIGTAYSLQCYTCLGESSNNNCKTPTNCSSGYNYCQTDVSTASAVGITVTSITKQCALSCTATNTNIYVGSVSTSCCSTDLCNTSGANSIKSSFSAIFLLLGTIVMLISGSLL</sequence>
<keyword evidence="6" id="KW-0812">Transmembrane</keyword>
<dbReference type="SMART" id="SM00134">
    <property type="entry name" value="LU"/>
    <property type="match status" value="1"/>
</dbReference>
<dbReference type="InterPro" id="IPR045860">
    <property type="entry name" value="Snake_toxin-like_sf"/>
</dbReference>
<dbReference type="Gene3D" id="2.10.60.10">
    <property type="entry name" value="CD59"/>
    <property type="match status" value="1"/>
</dbReference>
<feature type="signal peptide" evidence="7">
    <location>
        <begin position="1"/>
        <end position="20"/>
    </location>
</feature>
<dbReference type="InterPro" id="IPR018363">
    <property type="entry name" value="CD59_antigen_CS"/>
</dbReference>
<comment type="subcellular location">
    <subcellularLocation>
        <location evidence="1">Cell membrane</location>
    </subcellularLocation>
</comment>
<evidence type="ECO:0000313" key="9">
    <source>
        <dbReference type="EMBL" id="DBA23901.1"/>
    </source>
</evidence>
<dbReference type="AlphaFoldDB" id="A0AAV3AHM7"/>
<evidence type="ECO:0000256" key="6">
    <source>
        <dbReference type="SAM" id="Phobius"/>
    </source>
</evidence>
<dbReference type="InterPro" id="IPR051110">
    <property type="entry name" value="Ly-6/neurotoxin-like_GPI-ap"/>
</dbReference>
<accession>A0AAV3AHM7</accession>
<organism evidence="9 10">
    <name type="scientific">Pyxicephalus adspersus</name>
    <name type="common">African bullfrog</name>
    <dbReference type="NCBI Taxonomy" id="30357"/>
    <lineage>
        <taxon>Eukaryota</taxon>
        <taxon>Metazoa</taxon>
        <taxon>Chordata</taxon>
        <taxon>Craniata</taxon>
        <taxon>Vertebrata</taxon>
        <taxon>Euteleostomi</taxon>
        <taxon>Amphibia</taxon>
        <taxon>Batrachia</taxon>
        <taxon>Anura</taxon>
        <taxon>Neobatrachia</taxon>
        <taxon>Ranoidea</taxon>
        <taxon>Pyxicephalidae</taxon>
        <taxon>Pyxicephalinae</taxon>
        <taxon>Pyxicephalus</taxon>
    </lineage>
</organism>
<evidence type="ECO:0000259" key="8">
    <source>
        <dbReference type="SMART" id="SM00134"/>
    </source>
</evidence>
<dbReference type="InterPro" id="IPR016054">
    <property type="entry name" value="LY6_UPA_recep-like"/>
</dbReference>
<proteinExistence type="predicted"/>
<reference evidence="9" key="1">
    <citation type="thesis" date="2020" institute="ProQuest LLC" country="789 East Eisenhower Parkway, Ann Arbor, MI, USA">
        <title>Comparative Genomics and Chromosome Evolution.</title>
        <authorList>
            <person name="Mudd A.B."/>
        </authorList>
    </citation>
    <scope>NUCLEOTIDE SEQUENCE</scope>
    <source>
        <strain evidence="9">1538</strain>
        <tissue evidence="9">Blood</tissue>
    </source>
</reference>
<dbReference type="InterPro" id="IPR035076">
    <property type="entry name" value="Toxin/TOLIP"/>
</dbReference>
<evidence type="ECO:0000256" key="3">
    <source>
        <dbReference type="ARBA" id="ARBA00022729"/>
    </source>
</evidence>
<evidence type="ECO:0000256" key="2">
    <source>
        <dbReference type="ARBA" id="ARBA00022475"/>
    </source>
</evidence>
<keyword evidence="5" id="KW-0325">Glycoprotein</keyword>
<keyword evidence="2" id="KW-1003">Cell membrane</keyword>
<dbReference type="Pfam" id="PF00087">
    <property type="entry name" value="Toxin_TOLIP"/>
    <property type="match status" value="1"/>
</dbReference>
<feature type="transmembrane region" description="Helical" evidence="6">
    <location>
        <begin position="106"/>
        <end position="125"/>
    </location>
</feature>
<protein>
    <recommendedName>
        <fullName evidence="8">UPAR/Ly6 domain-containing protein</fullName>
    </recommendedName>
</protein>
<dbReference type="CDD" id="cd23575">
    <property type="entry name" value="TFP_LU_ECD_GPIHBP1"/>
    <property type="match status" value="1"/>
</dbReference>
<feature type="domain" description="UPAR/Ly6" evidence="8">
    <location>
        <begin position="21"/>
        <end position="110"/>
    </location>
</feature>
<dbReference type="FunFam" id="2.10.60.10:FF:000003">
    <property type="entry name" value="lymphocyte antigen 6E isoform X1"/>
    <property type="match status" value="1"/>
</dbReference>
<dbReference type="Proteomes" id="UP001181693">
    <property type="component" value="Unassembled WGS sequence"/>
</dbReference>
<keyword evidence="10" id="KW-1185">Reference proteome</keyword>
<evidence type="ECO:0000313" key="10">
    <source>
        <dbReference type="Proteomes" id="UP001181693"/>
    </source>
</evidence>